<sequence length="40" mass="4468">MVDQPLCCPQLLVLNMLMSSSRFHGPRTAKKSQVHLMQAA</sequence>
<accession>A0A0A9HTG5</accession>
<dbReference type="AlphaFoldDB" id="A0A0A9HTG5"/>
<reference evidence="1" key="2">
    <citation type="journal article" date="2015" name="Data Brief">
        <title>Shoot transcriptome of the giant reed, Arundo donax.</title>
        <authorList>
            <person name="Barrero R.A."/>
            <person name="Guerrero F.D."/>
            <person name="Moolhuijzen P."/>
            <person name="Goolsby J.A."/>
            <person name="Tidwell J."/>
            <person name="Bellgard S.E."/>
            <person name="Bellgard M.I."/>
        </authorList>
    </citation>
    <scope>NUCLEOTIDE SEQUENCE</scope>
    <source>
        <tissue evidence="1">Shoot tissue taken approximately 20 cm above the soil surface</tissue>
    </source>
</reference>
<proteinExistence type="predicted"/>
<reference evidence="1" key="1">
    <citation type="submission" date="2014-09" db="EMBL/GenBank/DDBJ databases">
        <authorList>
            <person name="Magalhaes I.L.F."/>
            <person name="Oliveira U."/>
            <person name="Santos F.R."/>
            <person name="Vidigal T.H.D.A."/>
            <person name="Brescovit A.D."/>
            <person name="Santos A.J."/>
        </authorList>
    </citation>
    <scope>NUCLEOTIDE SEQUENCE</scope>
    <source>
        <tissue evidence="1">Shoot tissue taken approximately 20 cm above the soil surface</tissue>
    </source>
</reference>
<dbReference type="EMBL" id="GBRH01161693">
    <property type="protein sequence ID" value="JAE36203.1"/>
    <property type="molecule type" value="Transcribed_RNA"/>
</dbReference>
<name>A0A0A9HTG5_ARUDO</name>
<protein>
    <submittedName>
        <fullName evidence="1">Uncharacterized protein</fullName>
    </submittedName>
</protein>
<evidence type="ECO:0000313" key="1">
    <source>
        <dbReference type="EMBL" id="JAE36203.1"/>
    </source>
</evidence>
<organism evidence="1">
    <name type="scientific">Arundo donax</name>
    <name type="common">Giant reed</name>
    <name type="synonym">Donax arundinaceus</name>
    <dbReference type="NCBI Taxonomy" id="35708"/>
    <lineage>
        <taxon>Eukaryota</taxon>
        <taxon>Viridiplantae</taxon>
        <taxon>Streptophyta</taxon>
        <taxon>Embryophyta</taxon>
        <taxon>Tracheophyta</taxon>
        <taxon>Spermatophyta</taxon>
        <taxon>Magnoliopsida</taxon>
        <taxon>Liliopsida</taxon>
        <taxon>Poales</taxon>
        <taxon>Poaceae</taxon>
        <taxon>PACMAD clade</taxon>
        <taxon>Arundinoideae</taxon>
        <taxon>Arundineae</taxon>
        <taxon>Arundo</taxon>
    </lineage>
</organism>